<sequence length="73" mass="7952">MHSVNSNTASSVTSSRRRSLFMEQMGDKDIVKRAFKTFQNRVNQLPSSDVTSTGPKQLPTNGSEPTTSTSMAS</sequence>
<gene>
    <name evidence="2" type="ORF">Tci_049091</name>
</gene>
<protein>
    <submittedName>
        <fullName evidence="2">Uncharacterized protein</fullName>
    </submittedName>
</protein>
<feature type="region of interest" description="Disordered" evidence="1">
    <location>
        <begin position="40"/>
        <end position="73"/>
    </location>
</feature>
<evidence type="ECO:0000313" key="2">
    <source>
        <dbReference type="EMBL" id="GEU77113.1"/>
    </source>
</evidence>
<dbReference type="PANTHER" id="PTHR47286:SF2">
    <property type="entry name" value="F3I6.9 PROTEIN"/>
    <property type="match status" value="1"/>
</dbReference>
<organism evidence="2">
    <name type="scientific">Tanacetum cinerariifolium</name>
    <name type="common">Dalmatian daisy</name>
    <name type="synonym">Chrysanthemum cinerariifolium</name>
    <dbReference type="NCBI Taxonomy" id="118510"/>
    <lineage>
        <taxon>Eukaryota</taxon>
        <taxon>Viridiplantae</taxon>
        <taxon>Streptophyta</taxon>
        <taxon>Embryophyta</taxon>
        <taxon>Tracheophyta</taxon>
        <taxon>Spermatophyta</taxon>
        <taxon>Magnoliopsida</taxon>
        <taxon>eudicotyledons</taxon>
        <taxon>Gunneridae</taxon>
        <taxon>Pentapetalae</taxon>
        <taxon>asterids</taxon>
        <taxon>campanulids</taxon>
        <taxon>Asterales</taxon>
        <taxon>Asteraceae</taxon>
        <taxon>Asteroideae</taxon>
        <taxon>Anthemideae</taxon>
        <taxon>Anthemidinae</taxon>
        <taxon>Tanacetum</taxon>
    </lineage>
</organism>
<feature type="compositionally biased region" description="Low complexity" evidence="1">
    <location>
        <begin position="1"/>
        <end position="14"/>
    </location>
</feature>
<comment type="caution">
    <text evidence="2">The sequence shown here is derived from an EMBL/GenBank/DDBJ whole genome shotgun (WGS) entry which is preliminary data.</text>
</comment>
<reference evidence="2" key="1">
    <citation type="journal article" date="2019" name="Sci. Rep.">
        <title>Draft genome of Tanacetum cinerariifolium, the natural source of mosquito coil.</title>
        <authorList>
            <person name="Yamashiro T."/>
            <person name="Shiraishi A."/>
            <person name="Satake H."/>
            <person name="Nakayama K."/>
        </authorList>
    </citation>
    <scope>NUCLEOTIDE SEQUENCE</scope>
</reference>
<dbReference type="PANTHER" id="PTHR47286">
    <property type="entry name" value="F3I6.9 PROTEIN"/>
    <property type="match status" value="1"/>
</dbReference>
<dbReference type="EMBL" id="BKCJ010007408">
    <property type="protein sequence ID" value="GEU77113.1"/>
    <property type="molecule type" value="Genomic_DNA"/>
</dbReference>
<name>A0A6L2MT62_TANCI</name>
<proteinExistence type="predicted"/>
<dbReference type="AlphaFoldDB" id="A0A6L2MT62"/>
<evidence type="ECO:0000256" key="1">
    <source>
        <dbReference type="SAM" id="MobiDB-lite"/>
    </source>
</evidence>
<feature type="region of interest" description="Disordered" evidence="1">
    <location>
        <begin position="1"/>
        <end position="20"/>
    </location>
</feature>
<accession>A0A6L2MT62</accession>